<dbReference type="STRING" id="1071381.G8BQY2"/>
<feature type="domain" description="VPS9" evidence="4">
    <location>
        <begin position="240"/>
        <end position="386"/>
    </location>
</feature>
<dbReference type="KEGG" id="tpf:TPHA_0C04960"/>
<keyword evidence="6" id="KW-1185">Reference proteome</keyword>
<dbReference type="InterPro" id="IPR009060">
    <property type="entry name" value="UBA-like_sf"/>
</dbReference>
<dbReference type="InterPro" id="IPR003892">
    <property type="entry name" value="CUE"/>
</dbReference>
<dbReference type="PROSITE" id="PS51205">
    <property type="entry name" value="VPS9"/>
    <property type="match status" value="1"/>
</dbReference>
<dbReference type="Pfam" id="PF02845">
    <property type="entry name" value="CUE"/>
    <property type="match status" value="1"/>
</dbReference>
<dbReference type="InterPro" id="IPR003123">
    <property type="entry name" value="VPS9"/>
</dbReference>
<dbReference type="GO" id="GO:0006895">
    <property type="term" value="P:Golgi to endosome transport"/>
    <property type="evidence" value="ECO:0007669"/>
    <property type="project" value="EnsemblFungi"/>
</dbReference>
<dbReference type="GO" id="GO:0005829">
    <property type="term" value="C:cytosol"/>
    <property type="evidence" value="ECO:0007669"/>
    <property type="project" value="EnsemblFungi"/>
</dbReference>
<evidence type="ECO:0008006" key="7">
    <source>
        <dbReference type="Google" id="ProtNLM"/>
    </source>
</evidence>
<dbReference type="InterPro" id="IPR037191">
    <property type="entry name" value="VPS9_dom_sf"/>
</dbReference>
<name>G8BQY2_TETPH</name>
<feature type="region of interest" description="Disordered" evidence="2">
    <location>
        <begin position="1"/>
        <end position="60"/>
    </location>
</feature>
<dbReference type="AlphaFoldDB" id="G8BQY2"/>
<dbReference type="CDD" id="cd14369">
    <property type="entry name" value="CUE_VPS9_like"/>
    <property type="match status" value="1"/>
</dbReference>
<sequence>MSFKDNILNEFDPLANNNNASRSSDSASNINEPHKESIDDENKKTNDGGHIKPVVNKNNVKNTNKDDINILSDIPAINAERETETVVSNNLKEKHQYGDNDRVNNADHLPVAQINETKEEIDSNDNYYDFQEFLEQFKKPTAEPLVKYTRSFLHNFLTQRSIWTTKEQTKLINDFKVFIFDKFLIYEPFKSMDKTSLNNAQEGIEKLIMGKLYNNCYSPNLKKLLKNKLIKLDDGHEQDLEDDLLIKRKFSEFGFIKPTYLDISFKDANKKSNIIIDRFINISGQELDKINKFKSPRDKIVCILNSCKVIFSILKHNKLEQNGADSFIPFLIYSLLKNKIMNLPSNLNYIERFRHEKFIKGEASYYFSSLQAAVNFIMNMDKSSLTIDNEEEFDKLYQDNQVKLKLMTEEIEKEKEHVEKVRSRHISQTSPSEYITKPLDEAANALAFKFNDLISTFSDPMHTHNTEVSEISVENANSEESDDLDYIVGMINDKENRHILKNLTSMFPDMLPEIIEDICLAKKYNLGECVDALLSLSD</sequence>
<dbReference type="Proteomes" id="UP000005666">
    <property type="component" value="Chromosome 3"/>
</dbReference>
<feature type="domain" description="CUE" evidence="3">
    <location>
        <begin position="495"/>
        <end position="538"/>
    </location>
</feature>
<dbReference type="PROSITE" id="PS51140">
    <property type="entry name" value="CUE"/>
    <property type="match status" value="1"/>
</dbReference>
<feature type="compositionally biased region" description="Basic and acidic residues" evidence="2">
    <location>
        <begin position="32"/>
        <end position="50"/>
    </location>
</feature>
<dbReference type="SMART" id="SM00546">
    <property type="entry name" value="CUE"/>
    <property type="match status" value="1"/>
</dbReference>
<accession>G8BQY2</accession>
<dbReference type="GO" id="GO:0030139">
    <property type="term" value="C:endocytic vesicle"/>
    <property type="evidence" value="ECO:0007669"/>
    <property type="project" value="TreeGrafter"/>
</dbReference>
<proteinExistence type="predicted"/>
<keyword evidence="1" id="KW-0833">Ubl conjugation pathway</keyword>
<dbReference type="GO" id="GO:0005769">
    <property type="term" value="C:early endosome"/>
    <property type="evidence" value="ECO:0007669"/>
    <property type="project" value="EnsemblFungi"/>
</dbReference>
<evidence type="ECO:0000259" key="4">
    <source>
        <dbReference type="PROSITE" id="PS51205"/>
    </source>
</evidence>
<dbReference type="GeneID" id="11533498"/>
<dbReference type="FunFam" id="1.10.246.120:FF:000004">
    <property type="entry name" value="Vacuolar sorting protein"/>
    <property type="match status" value="1"/>
</dbReference>
<dbReference type="SUPFAM" id="SSF109993">
    <property type="entry name" value="VPS9 domain"/>
    <property type="match status" value="1"/>
</dbReference>
<dbReference type="Pfam" id="PF18151">
    <property type="entry name" value="DUF5601"/>
    <property type="match status" value="1"/>
</dbReference>
<evidence type="ECO:0000313" key="6">
    <source>
        <dbReference type="Proteomes" id="UP000005666"/>
    </source>
</evidence>
<dbReference type="Gene3D" id="1.20.1050.80">
    <property type="entry name" value="VPS9 domain"/>
    <property type="match status" value="1"/>
</dbReference>
<dbReference type="InterPro" id="IPR045046">
    <property type="entry name" value="Vps9-like"/>
</dbReference>
<organism evidence="5 6">
    <name type="scientific">Tetrapisispora phaffii (strain ATCC 24235 / CBS 4417 / NBRC 1672 / NRRL Y-8282 / UCD 70-5)</name>
    <name type="common">Yeast</name>
    <name type="synonym">Fabospora phaffii</name>
    <dbReference type="NCBI Taxonomy" id="1071381"/>
    <lineage>
        <taxon>Eukaryota</taxon>
        <taxon>Fungi</taxon>
        <taxon>Dikarya</taxon>
        <taxon>Ascomycota</taxon>
        <taxon>Saccharomycotina</taxon>
        <taxon>Saccharomycetes</taxon>
        <taxon>Saccharomycetales</taxon>
        <taxon>Saccharomycetaceae</taxon>
        <taxon>Tetrapisispora</taxon>
    </lineage>
</organism>
<dbReference type="Pfam" id="PF02204">
    <property type="entry name" value="VPS9"/>
    <property type="match status" value="1"/>
</dbReference>
<dbReference type="OrthoDB" id="300289at2759"/>
<dbReference type="InterPro" id="IPR041804">
    <property type="entry name" value="Vps9_CUE"/>
</dbReference>
<dbReference type="PANTHER" id="PTHR23101">
    <property type="entry name" value="RAB GDP/GTP EXCHANGE FACTOR"/>
    <property type="match status" value="1"/>
</dbReference>
<gene>
    <name evidence="5" type="primary">TPHA0C04960</name>
    <name evidence="5" type="ordered locus">TPHA_0C04960</name>
</gene>
<evidence type="ECO:0000256" key="1">
    <source>
        <dbReference type="ARBA" id="ARBA00022786"/>
    </source>
</evidence>
<dbReference type="GO" id="GO:0000011">
    <property type="term" value="P:vacuole inheritance"/>
    <property type="evidence" value="ECO:0007669"/>
    <property type="project" value="EnsemblFungi"/>
</dbReference>
<dbReference type="eggNOG" id="KOG2319">
    <property type="taxonomic scope" value="Eukaryota"/>
</dbReference>
<dbReference type="GO" id="GO:0043130">
    <property type="term" value="F:ubiquitin binding"/>
    <property type="evidence" value="ECO:0007669"/>
    <property type="project" value="EnsemblFungi"/>
</dbReference>
<feature type="compositionally biased region" description="Low complexity" evidence="2">
    <location>
        <begin position="15"/>
        <end position="29"/>
    </location>
</feature>
<evidence type="ECO:0000259" key="3">
    <source>
        <dbReference type="PROSITE" id="PS51140"/>
    </source>
</evidence>
<reference evidence="5 6" key="1">
    <citation type="journal article" date="2011" name="Proc. Natl. Acad. Sci. U.S.A.">
        <title>Evolutionary erosion of yeast sex chromosomes by mating-type switching accidents.</title>
        <authorList>
            <person name="Gordon J.L."/>
            <person name="Armisen D."/>
            <person name="Proux-Wera E."/>
            <person name="Oheigeartaigh S.S."/>
            <person name="Byrne K.P."/>
            <person name="Wolfe K.H."/>
        </authorList>
    </citation>
    <scope>NUCLEOTIDE SEQUENCE [LARGE SCALE GENOMIC DNA]</scope>
    <source>
        <strain evidence="6">ATCC 24235 / CBS 4417 / NBRC 1672 / NRRL Y-8282 / UCD 70-5</strain>
    </source>
</reference>
<dbReference type="EMBL" id="HE612858">
    <property type="protein sequence ID" value="CCE62644.1"/>
    <property type="molecule type" value="Genomic_DNA"/>
</dbReference>
<dbReference type="GO" id="GO:0005085">
    <property type="term" value="F:guanyl-nucleotide exchange factor activity"/>
    <property type="evidence" value="ECO:0007669"/>
    <property type="project" value="EnsemblFungi"/>
</dbReference>
<evidence type="ECO:0000313" key="5">
    <source>
        <dbReference type="EMBL" id="CCE62644.1"/>
    </source>
</evidence>
<dbReference type="SUPFAM" id="SSF46934">
    <property type="entry name" value="UBA-like"/>
    <property type="match status" value="1"/>
</dbReference>
<dbReference type="Gene3D" id="1.10.246.120">
    <property type="match status" value="1"/>
</dbReference>
<dbReference type="SMART" id="SM00167">
    <property type="entry name" value="VPS9"/>
    <property type="match status" value="1"/>
</dbReference>
<dbReference type="GO" id="GO:0031267">
    <property type="term" value="F:small GTPase binding"/>
    <property type="evidence" value="ECO:0007669"/>
    <property type="project" value="TreeGrafter"/>
</dbReference>
<evidence type="ECO:0000256" key="2">
    <source>
        <dbReference type="SAM" id="MobiDB-lite"/>
    </source>
</evidence>
<dbReference type="RefSeq" id="XP_003685078.1">
    <property type="nucleotide sequence ID" value="XM_003685030.1"/>
</dbReference>
<dbReference type="HOGENOM" id="CLU_007625_3_2_1"/>
<dbReference type="OMA" id="DVCIAKK"/>
<dbReference type="InterPro" id="IPR041545">
    <property type="entry name" value="DUF5601"/>
</dbReference>
<dbReference type="GO" id="GO:0006623">
    <property type="term" value="P:protein targeting to vacuole"/>
    <property type="evidence" value="ECO:0007669"/>
    <property type="project" value="EnsemblFungi"/>
</dbReference>
<dbReference type="PANTHER" id="PTHR23101:SF25">
    <property type="entry name" value="GTPASE-ACTIVATING PROTEIN AND VPS9 DOMAIN-CONTAINING PROTEIN 1"/>
    <property type="match status" value="1"/>
</dbReference>
<dbReference type="GO" id="GO:0036010">
    <property type="term" value="P:protein localization to endosome"/>
    <property type="evidence" value="ECO:0007669"/>
    <property type="project" value="EnsemblFungi"/>
</dbReference>
<protein>
    <recommendedName>
        <fullName evidence="7">VPS9 domain-containing protein</fullName>
    </recommendedName>
</protein>
<dbReference type="Gene3D" id="1.10.8.10">
    <property type="entry name" value="DNA helicase RuvA subunit, C-terminal domain"/>
    <property type="match status" value="1"/>
</dbReference>
<dbReference type="GO" id="GO:0032511">
    <property type="term" value="P:late endosome to vacuole transport via multivesicular body sorting pathway"/>
    <property type="evidence" value="ECO:0007669"/>
    <property type="project" value="EnsemblFungi"/>
</dbReference>